<comment type="caution">
    <text evidence="5">The sequence shown here is derived from an EMBL/GenBank/DDBJ whole genome shotgun (WGS) entry which is preliminary data.</text>
</comment>
<evidence type="ECO:0000256" key="3">
    <source>
        <dbReference type="RuleBase" id="RU003616"/>
    </source>
</evidence>
<dbReference type="SUPFAM" id="SSF49764">
    <property type="entry name" value="HSP20-like chaperones"/>
    <property type="match status" value="1"/>
</dbReference>
<evidence type="ECO:0000259" key="4">
    <source>
        <dbReference type="PROSITE" id="PS01031"/>
    </source>
</evidence>
<dbReference type="PROSITE" id="PS01031">
    <property type="entry name" value="SHSP"/>
    <property type="match status" value="1"/>
</dbReference>
<accession>A0A2Z6RYB7</accession>
<dbReference type="InterPro" id="IPR031107">
    <property type="entry name" value="Small_HSP"/>
</dbReference>
<dbReference type="EMBL" id="BLAL01000196">
    <property type="protein sequence ID" value="GES90703.1"/>
    <property type="molecule type" value="Genomic_DNA"/>
</dbReference>
<evidence type="ECO:0000313" key="6">
    <source>
        <dbReference type="EMBL" id="GES90703.1"/>
    </source>
</evidence>
<dbReference type="PANTHER" id="PTHR11527">
    <property type="entry name" value="HEAT-SHOCK PROTEIN 20 FAMILY MEMBER"/>
    <property type="match status" value="1"/>
</dbReference>
<dbReference type="InterPro" id="IPR002068">
    <property type="entry name" value="A-crystallin/Hsp20_dom"/>
</dbReference>
<dbReference type="STRING" id="94130.A0A2Z6RYB7"/>
<reference evidence="6" key="2">
    <citation type="submission" date="2019-10" db="EMBL/GenBank/DDBJ databases">
        <title>Conservation and host-specific expression of non-tandemly repeated heterogenous ribosome RNA gene in arbuscular mycorrhizal fungi.</title>
        <authorList>
            <person name="Maeda T."/>
            <person name="Kobayashi Y."/>
            <person name="Nakagawa T."/>
            <person name="Ezawa T."/>
            <person name="Yamaguchi K."/>
            <person name="Bino T."/>
            <person name="Nishimoto Y."/>
            <person name="Shigenobu S."/>
            <person name="Kawaguchi M."/>
        </authorList>
    </citation>
    <scope>NUCLEOTIDE SEQUENCE</scope>
    <source>
        <strain evidence="6">HR1</strain>
    </source>
</reference>
<evidence type="ECO:0000256" key="1">
    <source>
        <dbReference type="ARBA" id="ARBA00023016"/>
    </source>
</evidence>
<dbReference type="Proteomes" id="UP000247702">
    <property type="component" value="Unassembled WGS sequence"/>
</dbReference>
<dbReference type="Proteomes" id="UP000615446">
    <property type="component" value="Unassembled WGS sequence"/>
</dbReference>
<dbReference type="Gene3D" id="2.60.40.790">
    <property type="match status" value="1"/>
</dbReference>
<keyword evidence="7" id="KW-1185">Reference proteome</keyword>
<dbReference type="OrthoDB" id="1431247at2759"/>
<reference evidence="5 7" key="1">
    <citation type="submission" date="2017-11" db="EMBL/GenBank/DDBJ databases">
        <title>The genome of Rhizophagus clarus HR1 reveals common genetic basis of auxotrophy among arbuscular mycorrhizal fungi.</title>
        <authorList>
            <person name="Kobayashi Y."/>
        </authorList>
    </citation>
    <scope>NUCLEOTIDE SEQUENCE [LARGE SCALE GENOMIC DNA]</scope>
    <source>
        <strain evidence="5 7">HR1</strain>
    </source>
</reference>
<keyword evidence="1" id="KW-0346">Stress response</keyword>
<dbReference type="Pfam" id="PF00011">
    <property type="entry name" value="HSP20"/>
    <property type="match status" value="1"/>
</dbReference>
<protein>
    <submittedName>
        <fullName evidence="6">Hsp20/alpha crystallin family protein</fullName>
    </submittedName>
</protein>
<evidence type="ECO:0000313" key="5">
    <source>
        <dbReference type="EMBL" id="GBC08098.1"/>
    </source>
</evidence>
<dbReference type="CDD" id="cd06464">
    <property type="entry name" value="ACD_sHsps-like"/>
    <property type="match status" value="1"/>
</dbReference>
<sequence length="149" mass="16860">MLIFDDIFDITTSRIYPTLSGSTFSSNPLLLNISSTSTHYIVRVELPGIPQSQISVDINDDGLLDIRAERHSKVDKEKIKDEGEDEIIKEKWILKGKLQRSVKFPKDCIDVNGVKAELDNGELIIKVPKKKSDEKDPKKKNIKIIKGKL</sequence>
<comment type="similarity">
    <text evidence="2 3">Belongs to the small heat shock protein (HSP20) family.</text>
</comment>
<proteinExistence type="inferred from homology"/>
<feature type="domain" description="SHSP" evidence="4">
    <location>
        <begin position="20"/>
        <end position="145"/>
    </location>
</feature>
<evidence type="ECO:0000256" key="2">
    <source>
        <dbReference type="PROSITE-ProRule" id="PRU00285"/>
    </source>
</evidence>
<organism evidence="5 7">
    <name type="scientific">Rhizophagus clarus</name>
    <dbReference type="NCBI Taxonomy" id="94130"/>
    <lineage>
        <taxon>Eukaryota</taxon>
        <taxon>Fungi</taxon>
        <taxon>Fungi incertae sedis</taxon>
        <taxon>Mucoromycota</taxon>
        <taxon>Glomeromycotina</taxon>
        <taxon>Glomeromycetes</taxon>
        <taxon>Glomerales</taxon>
        <taxon>Glomeraceae</taxon>
        <taxon>Rhizophagus</taxon>
    </lineage>
</organism>
<dbReference type="AlphaFoldDB" id="A0A2Z6RYB7"/>
<evidence type="ECO:0000313" key="7">
    <source>
        <dbReference type="Proteomes" id="UP000247702"/>
    </source>
</evidence>
<dbReference type="InterPro" id="IPR008978">
    <property type="entry name" value="HSP20-like_chaperone"/>
</dbReference>
<gene>
    <name evidence="6" type="ORF">RCL2_001753600</name>
    <name evidence="5" type="ORF">RclHR1_00790048</name>
</gene>
<name>A0A2Z6RYB7_9GLOM</name>
<dbReference type="EMBL" id="BEXD01004192">
    <property type="protein sequence ID" value="GBC08098.1"/>
    <property type="molecule type" value="Genomic_DNA"/>
</dbReference>